<gene>
    <name evidence="10" type="ORF">METZ01_LOCUS404673</name>
</gene>
<dbReference type="FunFam" id="3.40.50.720:FF:000031">
    <property type="entry name" value="Glutamyl-tRNA reductase"/>
    <property type="match status" value="1"/>
</dbReference>
<proteinExistence type="inferred from homology"/>
<dbReference type="InterPro" id="IPR006151">
    <property type="entry name" value="Shikm_DH/Glu-tRNA_Rdtase"/>
</dbReference>
<comment type="catalytic activity">
    <reaction evidence="7">
        <text>(S)-4-amino-5-oxopentanoate + tRNA(Glu) + NADP(+) = L-glutamyl-tRNA(Glu) + NADPH + H(+)</text>
        <dbReference type="Rhea" id="RHEA:12344"/>
        <dbReference type="Rhea" id="RHEA-COMP:9663"/>
        <dbReference type="Rhea" id="RHEA-COMP:9680"/>
        <dbReference type="ChEBI" id="CHEBI:15378"/>
        <dbReference type="ChEBI" id="CHEBI:57501"/>
        <dbReference type="ChEBI" id="CHEBI:57783"/>
        <dbReference type="ChEBI" id="CHEBI:58349"/>
        <dbReference type="ChEBI" id="CHEBI:78442"/>
        <dbReference type="ChEBI" id="CHEBI:78520"/>
        <dbReference type="EC" id="1.2.1.70"/>
    </reaction>
</comment>
<keyword evidence="6" id="KW-0627">Porphyrin biosynthesis</keyword>
<dbReference type="GO" id="GO:0008883">
    <property type="term" value="F:glutamyl-tRNA reductase activity"/>
    <property type="evidence" value="ECO:0007669"/>
    <property type="project" value="UniProtKB-EC"/>
</dbReference>
<evidence type="ECO:0000256" key="3">
    <source>
        <dbReference type="ARBA" id="ARBA00012970"/>
    </source>
</evidence>
<dbReference type="SUPFAM" id="SSF51735">
    <property type="entry name" value="NAD(P)-binding Rossmann-fold domains"/>
    <property type="match status" value="1"/>
</dbReference>
<reference evidence="10" key="1">
    <citation type="submission" date="2018-05" db="EMBL/GenBank/DDBJ databases">
        <authorList>
            <person name="Lanie J.A."/>
            <person name="Ng W.-L."/>
            <person name="Kazmierczak K.M."/>
            <person name="Andrzejewski T.M."/>
            <person name="Davidsen T.M."/>
            <person name="Wayne K.J."/>
            <person name="Tettelin H."/>
            <person name="Glass J.I."/>
            <person name="Rusch D."/>
            <person name="Podicherti R."/>
            <person name="Tsui H.-C.T."/>
            <person name="Winkler M.E."/>
        </authorList>
    </citation>
    <scope>NUCLEOTIDE SEQUENCE</scope>
</reference>
<evidence type="ECO:0000259" key="8">
    <source>
        <dbReference type="Pfam" id="PF01488"/>
    </source>
</evidence>
<feature type="non-terminal residue" evidence="10">
    <location>
        <position position="1"/>
    </location>
</feature>
<dbReference type="GO" id="GO:0019353">
    <property type="term" value="P:protoporphyrinogen IX biosynthetic process from glutamate"/>
    <property type="evidence" value="ECO:0007669"/>
    <property type="project" value="TreeGrafter"/>
</dbReference>
<dbReference type="SUPFAM" id="SSF69742">
    <property type="entry name" value="Glutamyl tRNA-reductase catalytic, N-terminal domain"/>
    <property type="match status" value="1"/>
</dbReference>
<evidence type="ECO:0000256" key="6">
    <source>
        <dbReference type="ARBA" id="ARBA00023244"/>
    </source>
</evidence>
<dbReference type="InterPro" id="IPR015895">
    <property type="entry name" value="4pyrrol_synth_GluRdtase_N"/>
</dbReference>
<dbReference type="PANTHER" id="PTHR43013:SF1">
    <property type="entry name" value="GLUTAMYL-TRNA REDUCTASE"/>
    <property type="match status" value="1"/>
</dbReference>
<evidence type="ECO:0000256" key="2">
    <source>
        <dbReference type="ARBA" id="ARBA00005916"/>
    </source>
</evidence>
<dbReference type="HAMAP" id="MF_00087">
    <property type="entry name" value="Glu_tRNA_reductase"/>
    <property type="match status" value="1"/>
</dbReference>
<evidence type="ECO:0000256" key="1">
    <source>
        <dbReference type="ARBA" id="ARBA00005059"/>
    </source>
</evidence>
<dbReference type="InterPro" id="IPR036291">
    <property type="entry name" value="NAD(P)-bd_dom_sf"/>
</dbReference>
<keyword evidence="4" id="KW-0521">NADP</keyword>
<evidence type="ECO:0000256" key="4">
    <source>
        <dbReference type="ARBA" id="ARBA00022857"/>
    </source>
</evidence>
<evidence type="ECO:0000259" key="9">
    <source>
        <dbReference type="Pfam" id="PF05201"/>
    </source>
</evidence>
<comment type="similarity">
    <text evidence="2">Belongs to the glutamyl-tRNA reductase family.</text>
</comment>
<dbReference type="InterPro" id="IPR000343">
    <property type="entry name" value="4pyrrol_synth_GluRdtase"/>
</dbReference>
<dbReference type="EMBL" id="UINC01155771">
    <property type="protein sequence ID" value="SVD51819.1"/>
    <property type="molecule type" value="Genomic_DNA"/>
</dbReference>
<evidence type="ECO:0000256" key="7">
    <source>
        <dbReference type="ARBA" id="ARBA00047464"/>
    </source>
</evidence>
<dbReference type="GO" id="GO:0050661">
    <property type="term" value="F:NADP binding"/>
    <property type="evidence" value="ECO:0007669"/>
    <property type="project" value="InterPro"/>
</dbReference>
<dbReference type="Gene3D" id="3.40.50.720">
    <property type="entry name" value="NAD(P)-binding Rossmann-like Domain"/>
    <property type="match status" value="1"/>
</dbReference>
<name>A0A382VZB6_9ZZZZ</name>
<keyword evidence="5" id="KW-0560">Oxidoreductase</keyword>
<dbReference type="Pfam" id="PF05201">
    <property type="entry name" value="GlutR_N"/>
    <property type="match status" value="1"/>
</dbReference>
<feature type="domain" description="Glutamyl-tRNA reductase N-terminal" evidence="9">
    <location>
        <begin position="1"/>
        <end position="146"/>
    </location>
</feature>
<dbReference type="CDD" id="cd05213">
    <property type="entry name" value="NAD_bind_Glutamyl_tRNA_reduct"/>
    <property type="match status" value="1"/>
</dbReference>
<dbReference type="Pfam" id="PF01488">
    <property type="entry name" value="Shikimate_DH"/>
    <property type="match status" value="1"/>
</dbReference>
<dbReference type="InterPro" id="IPR036343">
    <property type="entry name" value="GluRdtase_N_sf"/>
</dbReference>
<organism evidence="10">
    <name type="scientific">marine metagenome</name>
    <dbReference type="NCBI Taxonomy" id="408172"/>
    <lineage>
        <taxon>unclassified sequences</taxon>
        <taxon>metagenomes</taxon>
        <taxon>ecological metagenomes</taxon>
    </lineage>
</organism>
<protein>
    <recommendedName>
        <fullName evidence="3">glutamyl-tRNA reductase</fullName>
        <ecNumber evidence="3">1.2.1.70</ecNumber>
    </recommendedName>
</protein>
<comment type="pathway">
    <text evidence="1">Porphyrin-containing compound metabolism; protoporphyrin-IX biosynthesis; 5-aminolevulinate from L-glutamyl-tRNA(Glu): step 1/2.</text>
</comment>
<dbReference type="EC" id="1.2.1.70" evidence="3"/>
<dbReference type="AlphaFoldDB" id="A0A382VZB6"/>
<evidence type="ECO:0000313" key="10">
    <source>
        <dbReference type="EMBL" id="SVD51819.1"/>
    </source>
</evidence>
<dbReference type="NCBIfam" id="TIGR01035">
    <property type="entry name" value="hemA"/>
    <property type="match status" value="1"/>
</dbReference>
<feature type="domain" description="Quinate/shikimate 5-dehydrogenase/glutamyl-tRNA reductase" evidence="8">
    <location>
        <begin position="162"/>
        <end position="280"/>
    </location>
</feature>
<dbReference type="Gene3D" id="3.30.460.30">
    <property type="entry name" value="Glutamyl-tRNA reductase, N-terminal domain"/>
    <property type="match status" value="1"/>
</dbReference>
<accession>A0A382VZB6</accession>
<dbReference type="PANTHER" id="PTHR43013">
    <property type="entry name" value="GLUTAMYL-TRNA REDUCTASE"/>
    <property type="match status" value="1"/>
</dbReference>
<evidence type="ECO:0000256" key="5">
    <source>
        <dbReference type="ARBA" id="ARBA00023002"/>
    </source>
</evidence>
<dbReference type="FunFam" id="3.30.460.30:FF:000001">
    <property type="entry name" value="Glutamyl-tRNA reductase"/>
    <property type="match status" value="1"/>
</dbReference>
<feature type="non-terminal residue" evidence="10">
    <location>
        <position position="281"/>
    </location>
</feature>
<sequence>NHQSAPIALREKIAFGPEQLKLALANLKAELSLDEVVILSTCNRTEIIASGSSLAPGKIRDWLAQYHGLEFHELDGSDYHFVNEQVVLHLMRVASGLDSMVLGEPQIFGQVKTAFADSQAASTLGANLQQVAQATFRTAKRVRTETSVGRHVISAPSTAINLAKRLFTDISNCSALLVGVNEMIELSAKHLTEAGVKQITIANRTLDHARPLANQVKAQIIELNMIPEQIINTDIIITATASSQPIITKESIEQALIQRKHKPIFMVDLAVPRDIEATVAN</sequence>